<reference evidence="3 4" key="1">
    <citation type="journal article" date="2008" name="J. Bacteriol.">
        <title>Insights into plant cell wall degradation from the genome sequence of the soil bacterium Cellvibrio japonicus.</title>
        <authorList>
            <person name="Deboy R.T."/>
            <person name="Mongodin E.F."/>
            <person name="Fouts D.E."/>
            <person name="Tailford L.E."/>
            <person name="Khouri H."/>
            <person name="Emerson J.B."/>
            <person name="Mohamoud Y."/>
            <person name="Watkins K."/>
            <person name="Henrissat B."/>
            <person name="Gilbert H.J."/>
            <person name="Nelson K.E."/>
        </authorList>
    </citation>
    <scope>NUCLEOTIDE SEQUENCE [LARGE SCALE GENOMIC DNA]</scope>
    <source>
        <strain evidence="3 4">Ueda107</strain>
    </source>
</reference>
<gene>
    <name evidence="3" type="ordered locus">CJA_1101</name>
</gene>
<comment type="similarity">
    <text evidence="1 2">Belongs to the ArsC family.</text>
</comment>
<dbReference type="STRING" id="498211.CJA_1101"/>
<evidence type="ECO:0000256" key="2">
    <source>
        <dbReference type="PROSITE-ProRule" id="PRU01282"/>
    </source>
</evidence>
<dbReference type="OrthoDB" id="9803749at2"/>
<name>B3PBN7_CELJU</name>
<dbReference type="RefSeq" id="WP_012486749.1">
    <property type="nucleotide sequence ID" value="NC_010995.1"/>
</dbReference>
<dbReference type="InterPro" id="IPR036249">
    <property type="entry name" value="Thioredoxin-like_sf"/>
</dbReference>
<sequence length="114" mass="13079">MTILYGIKNCDTVKKARNWLEQHGIDYQFHDFRTDGLSETQINHWIRELGLEQLVNKRSTTWKALDDASKAAFSESTAPKIIAANPTLIKRPLLDTGSHKQLGFKEAEYQQLFS</sequence>
<evidence type="ECO:0000313" key="3">
    <source>
        <dbReference type="EMBL" id="ACE84571.1"/>
    </source>
</evidence>
<dbReference type="HOGENOM" id="CLU_116644_2_1_6"/>
<dbReference type="PANTHER" id="PTHR30041:SF8">
    <property type="entry name" value="PROTEIN YFFB"/>
    <property type="match status" value="1"/>
</dbReference>
<dbReference type="Proteomes" id="UP000001036">
    <property type="component" value="Chromosome"/>
</dbReference>
<dbReference type="eggNOG" id="COG1393">
    <property type="taxonomic scope" value="Bacteria"/>
</dbReference>
<dbReference type="Pfam" id="PF03960">
    <property type="entry name" value="ArsC"/>
    <property type="match status" value="1"/>
</dbReference>
<evidence type="ECO:0000313" key="4">
    <source>
        <dbReference type="Proteomes" id="UP000001036"/>
    </source>
</evidence>
<dbReference type="NCBIfam" id="NF008107">
    <property type="entry name" value="PRK10853.1"/>
    <property type="match status" value="1"/>
</dbReference>
<keyword evidence="4" id="KW-1185">Reference proteome</keyword>
<dbReference type="Gene3D" id="3.40.30.10">
    <property type="entry name" value="Glutaredoxin"/>
    <property type="match status" value="1"/>
</dbReference>
<dbReference type="SUPFAM" id="SSF52833">
    <property type="entry name" value="Thioredoxin-like"/>
    <property type="match status" value="1"/>
</dbReference>
<protein>
    <submittedName>
        <fullName evidence="3">Protein yffB</fullName>
    </submittedName>
</protein>
<dbReference type="CDD" id="cd03035">
    <property type="entry name" value="ArsC_Yffb"/>
    <property type="match status" value="1"/>
</dbReference>
<dbReference type="KEGG" id="cja:CJA_1101"/>
<dbReference type="InterPro" id="IPR006504">
    <property type="entry name" value="Tscrpt_reg_Spx/MgsR"/>
</dbReference>
<dbReference type="InterPro" id="IPR006660">
    <property type="entry name" value="Arsenate_reductase-like"/>
</dbReference>
<dbReference type="PROSITE" id="PS51353">
    <property type="entry name" value="ARSC"/>
    <property type="match status" value="1"/>
</dbReference>
<accession>B3PBN7</accession>
<evidence type="ECO:0000256" key="1">
    <source>
        <dbReference type="ARBA" id="ARBA00007198"/>
    </source>
</evidence>
<dbReference type="EMBL" id="CP000934">
    <property type="protein sequence ID" value="ACE84571.1"/>
    <property type="molecule type" value="Genomic_DNA"/>
</dbReference>
<proteinExistence type="inferred from homology"/>
<dbReference type="AlphaFoldDB" id="B3PBN7"/>
<organism evidence="3 4">
    <name type="scientific">Cellvibrio japonicus (strain Ueda107)</name>
    <name type="common">Pseudomonas fluorescens subsp. cellulosa</name>
    <dbReference type="NCBI Taxonomy" id="498211"/>
    <lineage>
        <taxon>Bacteria</taxon>
        <taxon>Pseudomonadati</taxon>
        <taxon>Pseudomonadota</taxon>
        <taxon>Gammaproteobacteria</taxon>
        <taxon>Cellvibrionales</taxon>
        <taxon>Cellvibrionaceae</taxon>
        <taxon>Cellvibrio</taxon>
    </lineage>
</organism>
<dbReference type="PANTHER" id="PTHR30041">
    <property type="entry name" value="ARSENATE REDUCTASE"/>
    <property type="match status" value="1"/>
</dbReference>
<dbReference type="NCBIfam" id="TIGR01617">
    <property type="entry name" value="arsC_related"/>
    <property type="match status" value="1"/>
</dbReference>